<reference evidence="2 4" key="2">
    <citation type="submission" date="2023-03" db="EMBL/GenBank/DDBJ databases">
        <title>Comparative genome and transcriptome analysis combination mining strategies for increasing vitamin B12 production of Ensifer adhaerens strain.</title>
        <authorList>
            <person name="Yongheng L."/>
        </authorList>
    </citation>
    <scope>NUCLEOTIDE SEQUENCE [LARGE SCALE GENOMIC DNA]</scope>
    <source>
        <strain evidence="2 4">Casida A-T305</strain>
    </source>
</reference>
<gene>
    <name evidence="1" type="ORF">NE863_12225</name>
    <name evidence="2" type="ORF">P4B07_12090</name>
</gene>
<accession>A0A9Q8Y4J7</accession>
<sequence length="55" mass="5907">MQNAQPDQNNVAARSLKPVVRIVVAAEIAISALLMTTVQWPAPQQLSAPQIASLR</sequence>
<proteinExistence type="predicted"/>
<dbReference type="Proteomes" id="UP001055460">
    <property type="component" value="Chromosome"/>
</dbReference>
<evidence type="ECO:0000313" key="3">
    <source>
        <dbReference type="Proteomes" id="UP001055460"/>
    </source>
</evidence>
<dbReference type="AlphaFoldDB" id="A0A9Q8Y4J7"/>
<reference evidence="1" key="1">
    <citation type="submission" date="2022-06" db="EMBL/GenBank/DDBJ databases">
        <title>Physiological and biochemical characterization and genomic elucidation of a strain of the genus Ensifer adhaerens M8 that combines arsenic oxidation and chromium reduction.</title>
        <authorList>
            <person name="Li X."/>
            <person name="Yu c."/>
        </authorList>
    </citation>
    <scope>NUCLEOTIDE SEQUENCE</scope>
    <source>
        <strain evidence="1">M8</strain>
    </source>
</reference>
<organism evidence="1 3">
    <name type="scientific">Ensifer adhaerens</name>
    <name type="common">Sinorhizobium morelense</name>
    <dbReference type="NCBI Taxonomy" id="106592"/>
    <lineage>
        <taxon>Bacteria</taxon>
        <taxon>Pseudomonadati</taxon>
        <taxon>Pseudomonadota</taxon>
        <taxon>Alphaproteobacteria</taxon>
        <taxon>Hyphomicrobiales</taxon>
        <taxon>Rhizobiaceae</taxon>
        <taxon>Sinorhizobium/Ensifer group</taxon>
        <taxon>Ensifer</taxon>
    </lineage>
</organism>
<dbReference type="GeneID" id="51989410"/>
<keyword evidence="4" id="KW-1185">Reference proteome</keyword>
<dbReference type="Proteomes" id="UP001214094">
    <property type="component" value="Chromosome"/>
</dbReference>
<evidence type="ECO:0000313" key="2">
    <source>
        <dbReference type="EMBL" id="WFP89310.1"/>
    </source>
</evidence>
<protein>
    <submittedName>
        <fullName evidence="1">Uncharacterized protein</fullName>
    </submittedName>
</protein>
<evidence type="ECO:0000313" key="1">
    <source>
        <dbReference type="EMBL" id="USJ22080.1"/>
    </source>
</evidence>
<evidence type="ECO:0000313" key="4">
    <source>
        <dbReference type="Proteomes" id="UP001214094"/>
    </source>
</evidence>
<name>A0A9Q8Y4J7_ENSAD</name>
<dbReference type="RefSeq" id="WP_089044992.1">
    <property type="nucleotide sequence ID" value="NZ_CAXURO020000001.1"/>
</dbReference>
<dbReference type="EMBL" id="CP121308">
    <property type="protein sequence ID" value="WFP89310.1"/>
    <property type="molecule type" value="Genomic_DNA"/>
</dbReference>
<dbReference type="EMBL" id="CP098807">
    <property type="protein sequence ID" value="USJ22080.1"/>
    <property type="molecule type" value="Genomic_DNA"/>
</dbReference>